<sequence>MIAATFMPKHGKWIWLLLSVMLFMTQCRSKRQVLSPPPPASYYRQLTVEPLVSTASARLELPFASLASFVNAQTPALLYENRFSQTGVETVYLQVYKRAPISFYGKGQEIITTVPLRIHAQVSAWALSKSLSFALDLSFVTRLSFTAGWATDAQTRPNGFRWVEKPVFSIAGLNFSLEEPIGKLIEEQQTELSRLLDEEIEKNIQLKEYIQPAWEAMNGVFELSPEYSAWLVVEPRSIAIAPIEARAHGLSSSFSLRFVSQTVIGEKPKAPARKPLPPLLNLSSQDNRFEIYLPVGISLTKATELLRSRYVGETFSSGRRSVKMRDIALYGSDGALIVVLDMEGSYNGKVYLRGKPAYDATSKEIFLEGVDFDLQTKNFLVKSADWLLHGNLRKKIETYCRFSLDSELTEARRQINTLLSNYRPHEMLMVNGKVNELQPYETGITPDNLLVTFLAKGELNIRLNL</sequence>
<dbReference type="Proteomes" id="UP000537126">
    <property type="component" value="Unassembled WGS sequence"/>
</dbReference>
<evidence type="ECO:0000313" key="2">
    <source>
        <dbReference type="Proteomes" id="UP000537126"/>
    </source>
</evidence>
<dbReference type="InterPro" id="IPR025515">
    <property type="entry name" value="DUF4403"/>
</dbReference>
<evidence type="ECO:0000313" key="1">
    <source>
        <dbReference type="EMBL" id="NIK73818.1"/>
    </source>
</evidence>
<reference evidence="1 2" key="1">
    <citation type="submission" date="2020-03" db="EMBL/GenBank/DDBJ databases">
        <title>Genomic Encyclopedia of Type Strains, Phase IV (KMG-IV): sequencing the most valuable type-strain genomes for metagenomic binning, comparative biology and taxonomic classification.</title>
        <authorList>
            <person name="Goeker M."/>
        </authorList>
    </citation>
    <scope>NUCLEOTIDE SEQUENCE [LARGE SCALE GENOMIC DNA]</scope>
    <source>
        <strain evidence="1 2">DSM 5718</strain>
    </source>
</reference>
<gene>
    <name evidence="1" type="ORF">FHS56_001331</name>
</gene>
<name>A0A846MQA5_9BACT</name>
<dbReference type="RefSeq" id="WP_166919083.1">
    <property type="nucleotide sequence ID" value="NZ_JAASRN010000002.1"/>
</dbReference>
<dbReference type="Pfam" id="PF14356">
    <property type="entry name" value="DUF4403"/>
    <property type="match status" value="1"/>
</dbReference>
<proteinExistence type="predicted"/>
<comment type="caution">
    <text evidence="1">The sequence shown here is derived from an EMBL/GenBank/DDBJ whole genome shotgun (WGS) entry which is preliminary data.</text>
</comment>
<evidence type="ECO:0008006" key="3">
    <source>
        <dbReference type="Google" id="ProtNLM"/>
    </source>
</evidence>
<dbReference type="AlphaFoldDB" id="A0A846MQA5"/>
<organism evidence="1 2">
    <name type="scientific">Thermonema lapsum</name>
    <dbReference type="NCBI Taxonomy" id="28195"/>
    <lineage>
        <taxon>Bacteria</taxon>
        <taxon>Pseudomonadati</taxon>
        <taxon>Bacteroidota</taxon>
        <taxon>Cytophagia</taxon>
        <taxon>Cytophagales</taxon>
        <taxon>Thermonemataceae</taxon>
        <taxon>Thermonema</taxon>
    </lineage>
</organism>
<protein>
    <recommendedName>
        <fullName evidence="3">DUF4403 family protein</fullName>
    </recommendedName>
</protein>
<dbReference type="EMBL" id="JAASRN010000002">
    <property type="protein sequence ID" value="NIK73818.1"/>
    <property type="molecule type" value="Genomic_DNA"/>
</dbReference>
<accession>A0A846MQA5</accession>
<keyword evidence="2" id="KW-1185">Reference proteome</keyword>